<dbReference type="EMBL" id="SNRY01001556">
    <property type="protein sequence ID" value="KAA6330057.1"/>
    <property type="molecule type" value="Genomic_DNA"/>
</dbReference>
<name>A0A5J4R7J0_9ZZZZ</name>
<dbReference type="PANTHER" id="PTHR34069">
    <property type="entry name" value="3-OXOACYL-[ACYL-CARRIER-PROTEIN] SYNTHASE 3"/>
    <property type="match status" value="1"/>
</dbReference>
<dbReference type="EC" id="2.3.1.180" evidence="5"/>
<dbReference type="AlphaFoldDB" id="A0A5J4R7J0"/>
<dbReference type="Gene3D" id="3.40.47.10">
    <property type="match status" value="1"/>
</dbReference>
<organism evidence="5">
    <name type="scientific">termite gut metagenome</name>
    <dbReference type="NCBI Taxonomy" id="433724"/>
    <lineage>
        <taxon>unclassified sequences</taxon>
        <taxon>metagenomes</taxon>
        <taxon>organismal metagenomes</taxon>
    </lineage>
</organism>
<dbReference type="Pfam" id="PF08541">
    <property type="entry name" value="ACP_syn_III_C"/>
    <property type="match status" value="1"/>
</dbReference>
<dbReference type="PANTHER" id="PTHR34069:SF2">
    <property type="entry name" value="BETA-KETOACYL-[ACYL-CARRIER-PROTEIN] SYNTHASE III"/>
    <property type="match status" value="1"/>
</dbReference>
<dbReference type="GO" id="GO:0006633">
    <property type="term" value="P:fatty acid biosynthetic process"/>
    <property type="evidence" value="ECO:0007669"/>
    <property type="project" value="InterPro"/>
</dbReference>
<keyword evidence="2 5" id="KW-0012">Acyltransferase</keyword>
<sequence length="352" mass="38792">MAFITFERVGIKAVAACVPPKKMFNKDLGYLISEEEIEKTIHSIGIEERREAESNVCSSDLCYKAAEKLINDNNIDKSLINALIFISQTPDYRQPATAPCLQYRLGLSLSTMAFDINLACSGYVYGLSIAFALANQSGINSVLLLVGETMSKTISKKDRNTTPLFGDAGTASLITKDEKFGVSYFIVNSDGSGANALRIPFGGYRQPSCSEGLRETQDIKENILTGEQLHMQGMDVFTFGLRVVSKSIKDILENTRIQIGDIDLILFHQANKFMTDFFAKKLKFPLSKIPYNIRHFGNTSAASIPLNIVSEMHGSNFIQRNKVIMAGFGAGLSWGTCLLSLKATNISELIEY</sequence>
<dbReference type="SUPFAM" id="SSF53901">
    <property type="entry name" value="Thiolase-like"/>
    <property type="match status" value="1"/>
</dbReference>
<dbReference type="GO" id="GO:0044550">
    <property type="term" value="P:secondary metabolite biosynthetic process"/>
    <property type="evidence" value="ECO:0007669"/>
    <property type="project" value="TreeGrafter"/>
</dbReference>
<accession>A0A5J4R7J0</accession>
<dbReference type="InterPro" id="IPR013751">
    <property type="entry name" value="ACP_syn_III_N"/>
</dbReference>
<dbReference type="GO" id="GO:0033818">
    <property type="term" value="F:beta-ketoacyl-acyl-carrier-protein synthase III activity"/>
    <property type="evidence" value="ECO:0007669"/>
    <property type="project" value="UniProtKB-EC"/>
</dbReference>
<dbReference type="Pfam" id="PF08545">
    <property type="entry name" value="ACP_syn_III"/>
    <property type="match status" value="1"/>
</dbReference>
<feature type="domain" description="Beta-ketoacyl-[acyl-carrier-protein] synthase III C-terminal" evidence="3">
    <location>
        <begin position="252"/>
        <end position="339"/>
    </location>
</feature>
<reference evidence="5" key="1">
    <citation type="submission" date="2019-03" db="EMBL/GenBank/DDBJ databases">
        <title>Single cell metagenomics reveals metabolic interactions within the superorganism composed of flagellate Streblomastix strix and complex community of Bacteroidetes bacteria on its surface.</title>
        <authorList>
            <person name="Treitli S.C."/>
            <person name="Kolisko M."/>
            <person name="Husnik F."/>
            <person name="Keeling P."/>
            <person name="Hampl V."/>
        </authorList>
    </citation>
    <scope>NUCLEOTIDE SEQUENCE</scope>
    <source>
        <strain evidence="5">STM</strain>
    </source>
</reference>
<feature type="domain" description="Beta-ketoacyl-[acyl-carrier-protein] synthase III N-terminal" evidence="4">
    <location>
        <begin position="114"/>
        <end position="191"/>
    </location>
</feature>
<protein>
    <submittedName>
        <fullName evidence="5">3-oxoacyl-[acyl-carrier-protein] synthase 3</fullName>
        <ecNumber evidence="5">2.3.1.180</ecNumber>
    </submittedName>
</protein>
<dbReference type="InterPro" id="IPR013747">
    <property type="entry name" value="ACP_syn_III_C"/>
</dbReference>
<evidence type="ECO:0000259" key="4">
    <source>
        <dbReference type="Pfam" id="PF08545"/>
    </source>
</evidence>
<dbReference type="GO" id="GO:0004315">
    <property type="term" value="F:3-oxoacyl-[acyl-carrier-protein] synthase activity"/>
    <property type="evidence" value="ECO:0007669"/>
    <property type="project" value="InterPro"/>
</dbReference>
<evidence type="ECO:0000259" key="3">
    <source>
        <dbReference type="Pfam" id="PF08541"/>
    </source>
</evidence>
<evidence type="ECO:0000313" key="5">
    <source>
        <dbReference type="EMBL" id="KAA6330057.1"/>
    </source>
</evidence>
<comment type="caution">
    <text evidence="5">The sequence shown here is derived from an EMBL/GenBank/DDBJ whole genome shotgun (WGS) entry which is preliminary data.</text>
</comment>
<gene>
    <name evidence="5" type="ORF">EZS27_021196</name>
</gene>
<dbReference type="CDD" id="cd00830">
    <property type="entry name" value="KAS_III"/>
    <property type="match status" value="1"/>
</dbReference>
<proteinExistence type="predicted"/>
<evidence type="ECO:0000256" key="1">
    <source>
        <dbReference type="ARBA" id="ARBA00022679"/>
    </source>
</evidence>
<keyword evidence="1 5" id="KW-0808">Transferase</keyword>
<evidence type="ECO:0000256" key="2">
    <source>
        <dbReference type="ARBA" id="ARBA00023315"/>
    </source>
</evidence>
<dbReference type="InterPro" id="IPR016039">
    <property type="entry name" value="Thiolase-like"/>
</dbReference>